<protein>
    <submittedName>
        <fullName evidence="1">Uncharacterized protein</fullName>
    </submittedName>
</protein>
<sequence>MVDDGVIPVHFQVTRWAARKGVT</sequence>
<evidence type="ECO:0000313" key="1">
    <source>
        <dbReference type="EMBL" id="CUV15644.1"/>
    </source>
</evidence>
<dbReference type="AlphaFoldDB" id="A0A0S4U079"/>
<name>A0A0S4U079_RALSL</name>
<reference evidence="1" key="1">
    <citation type="submission" date="2015-10" db="EMBL/GenBank/DDBJ databases">
        <authorList>
            <person name="Gilbert D.G."/>
        </authorList>
    </citation>
    <scope>NUCLEOTIDE SEQUENCE</scope>
    <source>
        <strain evidence="1">Phyl III-seqv23</strain>
    </source>
</reference>
<gene>
    <name evidence="1" type="ORF">RUN39_v1_1870003</name>
</gene>
<accession>A0A0S4U079</accession>
<dbReference type="EMBL" id="LN899819">
    <property type="protein sequence ID" value="CUV15644.1"/>
    <property type="molecule type" value="Genomic_DNA"/>
</dbReference>
<organism evidence="1">
    <name type="scientific">Ralstonia solanacearum</name>
    <name type="common">Pseudomonas solanacearum</name>
    <dbReference type="NCBI Taxonomy" id="305"/>
    <lineage>
        <taxon>Bacteria</taxon>
        <taxon>Pseudomonadati</taxon>
        <taxon>Pseudomonadota</taxon>
        <taxon>Betaproteobacteria</taxon>
        <taxon>Burkholderiales</taxon>
        <taxon>Burkholderiaceae</taxon>
        <taxon>Ralstonia</taxon>
        <taxon>Ralstonia solanacearum species complex</taxon>
    </lineage>
</organism>
<proteinExistence type="predicted"/>